<dbReference type="EC" id="2.7.13.3" evidence="2"/>
<dbReference type="CDD" id="cd00082">
    <property type="entry name" value="HisKA"/>
    <property type="match status" value="1"/>
</dbReference>
<dbReference type="InterPro" id="IPR003661">
    <property type="entry name" value="HisK_dim/P_dom"/>
</dbReference>
<comment type="catalytic activity">
    <reaction evidence="1">
        <text>ATP + protein L-histidine = ADP + protein N-phospho-L-histidine.</text>
        <dbReference type="EC" id="2.7.13.3"/>
    </reaction>
</comment>
<evidence type="ECO:0000256" key="5">
    <source>
        <dbReference type="SAM" id="Coils"/>
    </source>
</evidence>
<proteinExistence type="predicted"/>
<feature type="region of interest" description="Disordered" evidence="6">
    <location>
        <begin position="228"/>
        <end position="253"/>
    </location>
</feature>
<keyword evidence="10" id="KW-1185">Reference proteome</keyword>
<dbReference type="InterPro" id="IPR005467">
    <property type="entry name" value="His_kinase_dom"/>
</dbReference>
<dbReference type="SMART" id="SM00388">
    <property type="entry name" value="HisKA"/>
    <property type="match status" value="1"/>
</dbReference>
<dbReference type="CDD" id="cd17580">
    <property type="entry name" value="REC_2_DhkD-like"/>
    <property type="match status" value="1"/>
</dbReference>
<organism evidence="9 10">
    <name type="scientific">Azohydromonas lata</name>
    <dbReference type="NCBI Taxonomy" id="45677"/>
    <lineage>
        <taxon>Bacteria</taxon>
        <taxon>Pseudomonadati</taxon>
        <taxon>Pseudomonadota</taxon>
        <taxon>Betaproteobacteria</taxon>
        <taxon>Burkholderiales</taxon>
        <taxon>Sphaerotilaceae</taxon>
        <taxon>Azohydromonas</taxon>
    </lineage>
</organism>
<dbReference type="InterPro" id="IPR036890">
    <property type="entry name" value="HATPase_C_sf"/>
</dbReference>
<dbReference type="PROSITE" id="PS50109">
    <property type="entry name" value="HIS_KIN"/>
    <property type="match status" value="1"/>
</dbReference>
<dbReference type="PANTHER" id="PTHR43547">
    <property type="entry name" value="TWO-COMPONENT HISTIDINE KINASE"/>
    <property type="match status" value="1"/>
</dbReference>
<dbReference type="InterPro" id="IPR011006">
    <property type="entry name" value="CheY-like_superfamily"/>
</dbReference>
<evidence type="ECO:0000259" key="8">
    <source>
        <dbReference type="PROSITE" id="PS50110"/>
    </source>
</evidence>
<dbReference type="Gene3D" id="3.30.450.40">
    <property type="match status" value="1"/>
</dbReference>
<comment type="caution">
    <text evidence="9">The sequence shown here is derived from an EMBL/GenBank/DDBJ whole genome shotgun (WGS) entry which is preliminary data.</text>
</comment>
<dbReference type="Pfam" id="PF02518">
    <property type="entry name" value="HATPase_c"/>
    <property type="match status" value="1"/>
</dbReference>
<dbReference type="SMART" id="SM00387">
    <property type="entry name" value="HATPase_c"/>
    <property type="match status" value="1"/>
</dbReference>
<evidence type="ECO:0000256" key="3">
    <source>
        <dbReference type="ARBA" id="ARBA00022553"/>
    </source>
</evidence>
<dbReference type="RefSeq" id="WP_322466492.1">
    <property type="nucleotide sequence ID" value="NZ_JAXOJX010000029.1"/>
</dbReference>
<dbReference type="SMART" id="SM00448">
    <property type="entry name" value="REC"/>
    <property type="match status" value="2"/>
</dbReference>
<dbReference type="PRINTS" id="PR00344">
    <property type="entry name" value="BCTRLSENSOR"/>
</dbReference>
<evidence type="ECO:0000259" key="7">
    <source>
        <dbReference type="PROSITE" id="PS50109"/>
    </source>
</evidence>
<dbReference type="Proteomes" id="UP001293718">
    <property type="component" value="Unassembled WGS sequence"/>
</dbReference>
<evidence type="ECO:0000256" key="2">
    <source>
        <dbReference type="ARBA" id="ARBA00012438"/>
    </source>
</evidence>
<evidence type="ECO:0000256" key="4">
    <source>
        <dbReference type="PROSITE-ProRule" id="PRU00169"/>
    </source>
</evidence>
<keyword evidence="5" id="KW-0175">Coiled coil</keyword>
<dbReference type="CDD" id="cd00075">
    <property type="entry name" value="HATPase"/>
    <property type="match status" value="1"/>
</dbReference>
<name>A0ABU5IHZ6_9BURK</name>
<dbReference type="PANTHER" id="PTHR43547:SF2">
    <property type="entry name" value="HYBRID SIGNAL TRANSDUCTION HISTIDINE KINASE C"/>
    <property type="match status" value="1"/>
</dbReference>
<gene>
    <name evidence="9" type="ORF">SM757_17675</name>
</gene>
<sequence length="751" mass="80935">MSFNPAGATPPPPAADEDAITSSILIVDDLAEKHLVFRAVLEDLGQELVSAYSGAQALREVLRREFAVILLDVNMPDMDGLETARLIRQYKRAAHTPIIFITAYADEMQTHRGYELGAVDYIMSPVVPQVLRSKVQVFVDLHVMQRRVRHQAEQRVALAAAEAARRAAEHATWRSNFLSHLSGVLSASLDAGVGMRALLEQVVPALSPCAALLLCSDDEAAPQRLLVGRGEQDGGTGTHADEDEDTAEDGDGTAFSDVALQDMAPCVRRAFARALESRQPQDVGVDPCQALDEGPAATPSALPEGVVTPLVHGQRVLGALYVAALEDRELLKSLSERAALAFENARLYRTLQAEIEERRHAQEQLTALNRRKDEFLAMLSHELRNPLAPIRNAVEVIRRIAPPGLPRMSWATDVMDRQVRHMTELVEELLDVARISQGKISLQLKPIDLLAVVAHGVETARPMLDGRRHRLTTQLPAEPVWLRGDFARLSQVVSNLLNNAAKYTQEGGLIELSLQVRQGVALVSVRDNGMGIEPALLPNVFELFEQGQRSLDRSQGGLGVGLTLVQRLVQLHHGTVHASSAGPGQGAEFVVQLPCLSGVGAPAPQPAPQADPAQAPAVCRVLVVDDNVDAADTVALFLRMEGHSVETAHSGPQAVERAKAFEPDVVLLDIGLPGMDGFEVAQRLRALPATRLSLVIALTGYGQKADQAHSRAAGFDHHLVKPADIAALAALITQWLTGRAGGSAQEQAGVP</sequence>
<feature type="coiled-coil region" evidence="5">
    <location>
        <begin position="344"/>
        <end position="371"/>
    </location>
</feature>
<evidence type="ECO:0000313" key="10">
    <source>
        <dbReference type="Proteomes" id="UP001293718"/>
    </source>
</evidence>
<accession>A0ABU5IHZ6</accession>
<dbReference type="PROSITE" id="PS50110">
    <property type="entry name" value="RESPONSE_REGULATORY"/>
    <property type="match status" value="2"/>
</dbReference>
<feature type="domain" description="Histidine kinase" evidence="7">
    <location>
        <begin position="378"/>
        <end position="597"/>
    </location>
</feature>
<feature type="compositionally biased region" description="Acidic residues" evidence="6">
    <location>
        <begin position="241"/>
        <end position="251"/>
    </location>
</feature>
<dbReference type="EMBL" id="JAXOJX010000029">
    <property type="protein sequence ID" value="MDZ5458409.1"/>
    <property type="molecule type" value="Genomic_DNA"/>
</dbReference>
<dbReference type="InterPro" id="IPR029016">
    <property type="entry name" value="GAF-like_dom_sf"/>
</dbReference>
<dbReference type="InterPro" id="IPR001789">
    <property type="entry name" value="Sig_transdc_resp-reg_receiver"/>
</dbReference>
<dbReference type="InterPro" id="IPR004358">
    <property type="entry name" value="Sig_transdc_His_kin-like_C"/>
</dbReference>
<dbReference type="SUPFAM" id="SSF52172">
    <property type="entry name" value="CheY-like"/>
    <property type="match status" value="2"/>
</dbReference>
<dbReference type="InterPro" id="IPR003594">
    <property type="entry name" value="HATPase_dom"/>
</dbReference>
<feature type="modified residue" description="4-aspartylphosphate" evidence="4">
    <location>
        <position position="72"/>
    </location>
</feature>
<dbReference type="Pfam" id="PF00072">
    <property type="entry name" value="Response_reg"/>
    <property type="match status" value="2"/>
</dbReference>
<feature type="modified residue" description="4-aspartylphosphate" evidence="4">
    <location>
        <position position="669"/>
    </location>
</feature>
<evidence type="ECO:0000256" key="6">
    <source>
        <dbReference type="SAM" id="MobiDB-lite"/>
    </source>
</evidence>
<dbReference type="Gene3D" id="3.40.50.2300">
    <property type="match status" value="2"/>
</dbReference>
<dbReference type="Gene3D" id="3.30.565.10">
    <property type="entry name" value="Histidine kinase-like ATPase, C-terminal domain"/>
    <property type="match status" value="1"/>
</dbReference>
<dbReference type="SUPFAM" id="SSF55874">
    <property type="entry name" value="ATPase domain of HSP90 chaperone/DNA topoisomerase II/histidine kinase"/>
    <property type="match status" value="1"/>
</dbReference>
<protein>
    <recommendedName>
        <fullName evidence="2">histidine kinase</fullName>
        <ecNumber evidence="2">2.7.13.3</ecNumber>
    </recommendedName>
</protein>
<feature type="domain" description="Response regulatory" evidence="8">
    <location>
        <begin position="23"/>
        <end position="139"/>
    </location>
</feature>
<dbReference type="SUPFAM" id="SSF47384">
    <property type="entry name" value="Homodimeric domain of signal transducing histidine kinase"/>
    <property type="match status" value="1"/>
</dbReference>
<dbReference type="SUPFAM" id="SSF55781">
    <property type="entry name" value="GAF domain-like"/>
    <property type="match status" value="1"/>
</dbReference>
<dbReference type="Gene3D" id="1.10.287.130">
    <property type="match status" value="1"/>
</dbReference>
<dbReference type="Pfam" id="PF00512">
    <property type="entry name" value="HisKA"/>
    <property type="match status" value="1"/>
</dbReference>
<evidence type="ECO:0000313" key="9">
    <source>
        <dbReference type="EMBL" id="MDZ5458409.1"/>
    </source>
</evidence>
<dbReference type="InterPro" id="IPR036097">
    <property type="entry name" value="HisK_dim/P_sf"/>
</dbReference>
<evidence type="ECO:0000256" key="1">
    <source>
        <dbReference type="ARBA" id="ARBA00000085"/>
    </source>
</evidence>
<reference evidence="9 10" key="1">
    <citation type="submission" date="2023-11" db="EMBL/GenBank/DDBJ databases">
        <title>Draft genome of Azohydromonas lata strain H1 (DSM1123), a polyhydroxyalkanoate producer.</title>
        <authorList>
            <person name="Traversa D."/>
            <person name="D'Addabbo P."/>
            <person name="Pazzani C."/>
            <person name="Manzari C."/>
            <person name="Chiara M."/>
            <person name="Scrascia M."/>
        </authorList>
    </citation>
    <scope>NUCLEOTIDE SEQUENCE [LARGE SCALE GENOMIC DNA]</scope>
    <source>
        <strain evidence="9 10">H1</strain>
    </source>
</reference>
<keyword evidence="3 4" id="KW-0597">Phosphoprotein</keyword>
<feature type="domain" description="Response regulatory" evidence="8">
    <location>
        <begin position="620"/>
        <end position="736"/>
    </location>
</feature>